<accession>A0A270BWF8</accession>
<dbReference type="EC" id="3.2.1.4" evidence="3"/>
<dbReference type="Pfam" id="PF01270">
    <property type="entry name" value="Glyco_hydro_8"/>
    <property type="match status" value="1"/>
</dbReference>
<dbReference type="Gene3D" id="1.50.10.10">
    <property type="match status" value="1"/>
</dbReference>
<comment type="caution">
    <text evidence="8">The sequence shown here is derived from an EMBL/GenBank/DDBJ whole genome shotgun (WGS) entry which is preliminary data.</text>
</comment>
<keyword evidence="7" id="KW-0119">Carbohydrate metabolism</keyword>
<dbReference type="PRINTS" id="PR00735">
    <property type="entry name" value="GLHYDRLASE8"/>
</dbReference>
<dbReference type="GO" id="GO:0008810">
    <property type="term" value="F:cellulase activity"/>
    <property type="evidence" value="ECO:0007669"/>
    <property type="project" value="UniProtKB-EC"/>
</dbReference>
<keyword evidence="4" id="KW-0378">Hydrolase</keyword>
<dbReference type="InterPro" id="IPR002037">
    <property type="entry name" value="Glyco_hydro_8"/>
</dbReference>
<protein>
    <recommendedName>
        <fullName evidence="3">cellulase</fullName>
        <ecNumber evidence="3">3.2.1.4</ecNumber>
    </recommendedName>
</protein>
<organism evidence="8 9">
    <name type="scientific">Acetobacter syzygii</name>
    <dbReference type="NCBI Taxonomy" id="146476"/>
    <lineage>
        <taxon>Bacteria</taxon>
        <taxon>Pseudomonadati</taxon>
        <taxon>Pseudomonadota</taxon>
        <taxon>Alphaproteobacteria</taxon>
        <taxon>Acetobacterales</taxon>
        <taxon>Acetobacteraceae</taxon>
        <taxon>Acetobacter</taxon>
    </lineage>
</organism>
<evidence type="ECO:0000256" key="4">
    <source>
        <dbReference type="ARBA" id="ARBA00022801"/>
    </source>
</evidence>
<comment type="catalytic activity">
    <reaction evidence="1">
        <text>Endohydrolysis of (1-&gt;4)-beta-D-glucosidic linkages in cellulose, lichenin and cereal beta-D-glucans.</text>
        <dbReference type="EC" id="3.2.1.4"/>
    </reaction>
</comment>
<evidence type="ECO:0000313" key="8">
    <source>
        <dbReference type="EMBL" id="PAL29397.1"/>
    </source>
</evidence>
<keyword evidence="9" id="KW-1185">Reference proteome</keyword>
<dbReference type="OrthoDB" id="9766708at2"/>
<sequence length="371" mass="41155">MRGIKTMYGKQAENNHSGIGLSRRTLLWSAAMSSVLVQQGMAQSVDEWGWYTSHFLRDDGRIVDNGNGSQSHTEGQGYGMLFAQAYDDKKAFEKIFSWTENNLKLPDSALHAWHYLPDTSPHVPDRNNATDGDLLIALALAFAGYRWQKSEYLNSARAIYKDVRKRLVQKVAGKRVLLPGYIGFTNPDSVTINLSYYVMPSLILATGLDNAEVWRSLIKDGLALIRSGRFGRWNLPPDWLQISSHTGAVSIAPQFPPRFSYDAVRVPLYLAWAGQLGGELMAGFDNYWTAWPAGSLPAWVDLKTGERSPYNAPPGFYDIGGACGFGTMAATMPPVQMNDNYYSSSLALLSSLVKRQFGADIMAAQFGRGKW</sequence>
<dbReference type="SUPFAM" id="SSF48208">
    <property type="entry name" value="Six-hairpin glycosidases"/>
    <property type="match status" value="1"/>
</dbReference>
<dbReference type="InterPro" id="IPR012341">
    <property type="entry name" value="6hp_glycosidase-like_sf"/>
</dbReference>
<evidence type="ECO:0000256" key="6">
    <source>
        <dbReference type="ARBA" id="ARBA00023295"/>
    </source>
</evidence>
<reference evidence="8 9" key="1">
    <citation type="submission" date="2017-04" db="EMBL/GenBank/DDBJ databases">
        <title>Kefir bacterial isolates.</title>
        <authorList>
            <person name="Kim Y."/>
            <person name="Blasche S."/>
            <person name="Patil K.R."/>
        </authorList>
    </citation>
    <scope>NUCLEOTIDE SEQUENCE [LARGE SCALE GENOMIC DNA]</scope>
    <source>
        <strain evidence="8 9">KR-2</strain>
    </source>
</reference>
<dbReference type="Proteomes" id="UP000216033">
    <property type="component" value="Unassembled WGS sequence"/>
</dbReference>
<evidence type="ECO:0000256" key="1">
    <source>
        <dbReference type="ARBA" id="ARBA00000966"/>
    </source>
</evidence>
<evidence type="ECO:0000256" key="5">
    <source>
        <dbReference type="ARBA" id="ARBA00023001"/>
    </source>
</evidence>
<evidence type="ECO:0000313" key="9">
    <source>
        <dbReference type="Proteomes" id="UP000216033"/>
    </source>
</evidence>
<dbReference type="AlphaFoldDB" id="A0A270BWF8"/>
<evidence type="ECO:0000256" key="3">
    <source>
        <dbReference type="ARBA" id="ARBA00012601"/>
    </source>
</evidence>
<gene>
    <name evidence="8" type="ORF">B9K05_01805</name>
</gene>
<keyword evidence="5" id="KW-0136">Cellulose degradation</keyword>
<comment type="similarity">
    <text evidence="2">Belongs to the glycosyl hydrolase 8 (cellulase D) family.</text>
</comment>
<dbReference type="STRING" id="1231343.Absy_027_043"/>
<dbReference type="GO" id="GO:0030245">
    <property type="term" value="P:cellulose catabolic process"/>
    <property type="evidence" value="ECO:0007669"/>
    <property type="project" value="UniProtKB-KW"/>
</dbReference>
<evidence type="ECO:0000256" key="7">
    <source>
        <dbReference type="ARBA" id="ARBA00023326"/>
    </source>
</evidence>
<dbReference type="InterPro" id="IPR008928">
    <property type="entry name" value="6-hairpin_glycosidase_sf"/>
</dbReference>
<name>A0A270BWF8_9PROT</name>
<dbReference type="EMBL" id="NDFP01000001">
    <property type="protein sequence ID" value="PAL29397.1"/>
    <property type="molecule type" value="Genomic_DNA"/>
</dbReference>
<dbReference type="RefSeq" id="WP_095351075.1">
    <property type="nucleotide sequence ID" value="NZ_NDFO01000003.1"/>
</dbReference>
<keyword evidence="7" id="KW-0624">Polysaccharide degradation</keyword>
<proteinExistence type="inferred from homology"/>
<evidence type="ECO:0000256" key="2">
    <source>
        <dbReference type="ARBA" id="ARBA00009209"/>
    </source>
</evidence>
<keyword evidence="6" id="KW-0326">Glycosidase</keyword>